<dbReference type="OrthoDB" id="5421918at2759"/>
<dbReference type="InterPro" id="IPR045249">
    <property type="entry name" value="HARBI1-like"/>
</dbReference>
<dbReference type="GO" id="GO:0005634">
    <property type="term" value="C:nucleus"/>
    <property type="evidence" value="ECO:0007669"/>
    <property type="project" value="UniProtKB-SubCell"/>
</dbReference>
<dbReference type="PANTHER" id="PTHR22930:SF85">
    <property type="entry name" value="GH03217P-RELATED"/>
    <property type="match status" value="1"/>
</dbReference>
<keyword evidence="6" id="KW-0378">Hydrolase</keyword>
<evidence type="ECO:0000256" key="2">
    <source>
        <dbReference type="ARBA" id="ARBA00004123"/>
    </source>
</evidence>
<dbReference type="Proteomes" id="UP000267821">
    <property type="component" value="Unassembled WGS sequence"/>
</dbReference>
<comment type="cofactor">
    <cofactor evidence="1">
        <name>a divalent metal cation</name>
        <dbReference type="ChEBI" id="CHEBI:60240"/>
    </cofactor>
</comment>
<reference evidence="9 10" key="1">
    <citation type="journal article" date="2018" name="Nat. Ecol. Evol.">
        <title>Pezizomycetes genomes reveal the molecular basis of ectomycorrhizal truffle lifestyle.</title>
        <authorList>
            <person name="Murat C."/>
            <person name="Payen T."/>
            <person name="Noel B."/>
            <person name="Kuo A."/>
            <person name="Morin E."/>
            <person name="Chen J."/>
            <person name="Kohler A."/>
            <person name="Krizsan K."/>
            <person name="Balestrini R."/>
            <person name="Da Silva C."/>
            <person name="Montanini B."/>
            <person name="Hainaut M."/>
            <person name="Levati E."/>
            <person name="Barry K.W."/>
            <person name="Belfiori B."/>
            <person name="Cichocki N."/>
            <person name="Clum A."/>
            <person name="Dockter R.B."/>
            <person name="Fauchery L."/>
            <person name="Guy J."/>
            <person name="Iotti M."/>
            <person name="Le Tacon F."/>
            <person name="Lindquist E.A."/>
            <person name="Lipzen A."/>
            <person name="Malagnac F."/>
            <person name="Mello A."/>
            <person name="Molinier V."/>
            <person name="Miyauchi S."/>
            <person name="Poulain J."/>
            <person name="Riccioni C."/>
            <person name="Rubini A."/>
            <person name="Sitrit Y."/>
            <person name="Splivallo R."/>
            <person name="Traeger S."/>
            <person name="Wang M."/>
            <person name="Zifcakova L."/>
            <person name="Wipf D."/>
            <person name="Zambonelli A."/>
            <person name="Paolocci F."/>
            <person name="Nowrousian M."/>
            <person name="Ottonello S."/>
            <person name="Baldrian P."/>
            <person name="Spatafora J.W."/>
            <person name="Henrissat B."/>
            <person name="Nagy L.G."/>
            <person name="Aury J.M."/>
            <person name="Wincker P."/>
            <person name="Grigoriev I.V."/>
            <person name="Bonfante P."/>
            <person name="Martin F.M."/>
        </authorList>
    </citation>
    <scope>NUCLEOTIDE SEQUENCE [LARGE SCALE GENOMIC DNA]</scope>
    <source>
        <strain evidence="9 10">ATCC MYA-4762</strain>
    </source>
</reference>
<sequence length="130" mass="15115">MGHTASVHDSTAFKSTALYRNFNSHFDPEEYVLADRAYPLEQHIITPFQETTSRQPMDAAFNYELSVPRRKIEHAFGVLKARWPTLSNIPVRINTDKEDGHQRVIDWTMACLVLQNILHDMQDDSTWLQE</sequence>
<name>A0A3N4LS85_9PEZI</name>
<evidence type="ECO:0000256" key="3">
    <source>
        <dbReference type="ARBA" id="ARBA00006958"/>
    </source>
</evidence>
<dbReference type="GO" id="GO:0004518">
    <property type="term" value="F:nuclease activity"/>
    <property type="evidence" value="ECO:0007669"/>
    <property type="project" value="UniProtKB-KW"/>
</dbReference>
<feature type="non-terminal residue" evidence="9">
    <location>
        <position position="130"/>
    </location>
</feature>
<comment type="subcellular location">
    <subcellularLocation>
        <location evidence="2">Nucleus</location>
    </subcellularLocation>
</comment>
<evidence type="ECO:0000256" key="7">
    <source>
        <dbReference type="ARBA" id="ARBA00023242"/>
    </source>
</evidence>
<gene>
    <name evidence="9" type="ORF">L211DRAFT_806296</name>
</gene>
<feature type="domain" description="DDE Tnp4" evidence="8">
    <location>
        <begin position="2"/>
        <end position="116"/>
    </location>
</feature>
<evidence type="ECO:0000256" key="1">
    <source>
        <dbReference type="ARBA" id="ARBA00001968"/>
    </source>
</evidence>
<evidence type="ECO:0000256" key="4">
    <source>
        <dbReference type="ARBA" id="ARBA00022722"/>
    </source>
</evidence>
<evidence type="ECO:0000259" key="8">
    <source>
        <dbReference type="Pfam" id="PF13359"/>
    </source>
</evidence>
<proteinExistence type="inferred from homology"/>
<dbReference type="EMBL" id="ML121537">
    <property type="protein sequence ID" value="RPB25680.1"/>
    <property type="molecule type" value="Genomic_DNA"/>
</dbReference>
<dbReference type="InterPro" id="IPR027806">
    <property type="entry name" value="HARBI1_dom"/>
</dbReference>
<dbReference type="Pfam" id="PF13359">
    <property type="entry name" value="DDE_Tnp_4"/>
    <property type="match status" value="1"/>
</dbReference>
<organism evidence="9 10">
    <name type="scientific">Terfezia boudieri ATCC MYA-4762</name>
    <dbReference type="NCBI Taxonomy" id="1051890"/>
    <lineage>
        <taxon>Eukaryota</taxon>
        <taxon>Fungi</taxon>
        <taxon>Dikarya</taxon>
        <taxon>Ascomycota</taxon>
        <taxon>Pezizomycotina</taxon>
        <taxon>Pezizomycetes</taxon>
        <taxon>Pezizales</taxon>
        <taxon>Pezizaceae</taxon>
        <taxon>Terfezia</taxon>
    </lineage>
</organism>
<comment type="similarity">
    <text evidence="3">Belongs to the HARBI1 family.</text>
</comment>
<accession>A0A3N4LS85</accession>
<evidence type="ECO:0000256" key="6">
    <source>
        <dbReference type="ARBA" id="ARBA00022801"/>
    </source>
</evidence>
<dbReference type="GO" id="GO:0016787">
    <property type="term" value="F:hydrolase activity"/>
    <property type="evidence" value="ECO:0007669"/>
    <property type="project" value="UniProtKB-KW"/>
</dbReference>
<dbReference type="GO" id="GO:0046872">
    <property type="term" value="F:metal ion binding"/>
    <property type="evidence" value="ECO:0007669"/>
    <property type="project" value="UniProtKB-KW"/>
</dbReference>
<evidence type="ECO:0000256" key="5">
    <source>
        <dbReference type="ARBA" id="ARBA00022723"/>
    </source>
</evidence>
<evidence type="ECO:0000313" key="9">
    <source>
        <dbReference type="EMBL" id="RPB25680.1"/>
    </source>
</evidence>
<keyword evidence="10" id="KW-1185">Reference proteome</keyword>
<dbReference type="AlphaFoldDB" id="A0A3N4LS85"/>
<evidence type="ECO:0000313" key="10">
    <source>
        <dbReference type="Proteomes" id="UP000267821"/>
    </source>
</evidence>
<dbReference type="InParanoid" id="A0A3N4LS85"/>
<dbReference type="PANTHER" id="PTHR22930">
    <property type="match status" value="1"/>
</dbReference>
<keyword evidence="5" id="KW-0479">Metal-binding</keyword>
<dbReference type="STRING" id="1051890.A0A3N4LS85"/>
<protein>
    <recommendedName>
        <fullName evidence="8">DDE Tnp4 domain-containing protein</fullName>
    </recommendedName>
</protein>
<keyword evidence="7" id="KW-0539">Nucleus</keyword>
<keyword evidence="4" id="KW-0540">Nuclease</keyword>